<organism evidence="12 13">
    <name type="scientific">Stomoxys calcitrans</name>
    <name type="common">Stable fly</name>
    <name type="synonym">Conops calcitrans</name>
    <dbReference type="NCBI Taxonomy" id="35570"/>
    <lineage>
        <taxon>Eukaryota</taxon>
        <taxon>Metazoa</taxon>
        <taxon>Ecdysozoa</taxon>
        <taxon>Arthropoda</taxon>
        <taxon>Hexapoda</taxon>
        <taxon>Insecta</taxon>
        <taxon>Pterygota</taxon>
        <taxon>Neoptera</taxon>
        <taxon>Endopterygota</taxon>
        <taxon>Diptera</taxon>
        <taxon>Brachycera</taxon>
        <taxon>Muscomorpha</taxon>
        <taxon>Muscoidea</taxon>
        <taxon>Muscidae</taxon>
        <taxon>Stomoxys</taxon>
    </lineage>
</organism>
<proteinExistence type="predicted"/>
<dbReference type="GO" id="GO:0004984">
    <property type="term" value="F:olfactory receptor activity"/>
    <property type="evidence" value="ECO:0007669"/>
    <property type="project" value="InterPro"/>
</dbReference>
<evidence type="ECO:0000256" key="6">
    <source>
        <dbReference type="ARBA" id="ARBA00022989"/>
    </source>
</evidence>
<keyword evidence="2" id="KW-1003">Cell membrane</keyword>
<evidence type="ECO:0000256" key="10">
    <source>
        <dbReference type="ARBA" id="ARBA00038679"/>
    </source>
</evidence>
<name>A0A1I8PI40_STOCA</name>
<dbReference type="GO" id="GO:0007165">
    <property type="term" value="P:signal transduction"/>
    <property type="evidence" value="ECO:0007669"/>
    <property type="project" value="UniProtKB-KW"/>
</dbReference>
<gene>
    <name evidence="12" type="primary">106085353</name>
</gene>
<sequence>MANMLVSSLIISFGGFQLIISGQNSIVNFVRFLLYLISVSIQLYAVCYLGTTLISLSTKTAHYLSMCNWEGGFISRNSPLIDESDVMEAHCLNQKQPIWQHIDYPPSDVNFRRKLSFMILRSNRPAKLTAMKFAEISLETFNQILSTSVSFFAVLKTFMDRIA</sequence>
<evidence type="ECO:0000256" key="8">
    <source>
        <dbReference type="ARBA" id="ARBA00023170"/>
    </source>
</evidence>
<keyword evidence="8" id="KW-0675">Receptor</keyword>
<evidence type="ECO:0000313" key="13">
    <source>
        <dbReference type="Proteomes" id="UP000095300"/>
    </source>
</evidence>
<feature type="transmembrane region" description="Helical" evidence="11">
    <location>
        <begin position="32"/>
        <end position="56"/>
    </location>
</feature>
<evidence type="ECO:0000256" key="4">
    <source>
        <dbReference type="ARBA" id="ARBA00022692"/>
    </source>
</evidence>
<reference evidence="12" key="1">
    <citation type="submission" date="2020-05" db="UniProtKB">
        <authorList>
            <consortium name="EnsemblMetazoa"/>
        </authorList>
    </citation>
    <scope>IDENTIFICATION</scope>
    <source>
        <strain evidence="12">USDA</strain>
    </source>
</reference>
<keyword evidence="3" id="KW-0716">Sensory transduction</keyword>
<dbReference type="Pfam" id="PF02949">
    <property type="entry name" value="7tm_6"/>
    <property type="match status" value="1"/>
</dbReference>
<dbReference type="VEuPathDB" id="VectorBase:SCAU008251"/>
<dbReference type="GO" id="GO:0005549">
    <property type="term" value="F:odorant binding"/>
    <property type="evidence" value="ECO:0007669"/>
    <property type="project" value="InterPro"/>
</dbReference>
<evidence type="ECO:0000256" key="5">
    <source>
        <dbReference type="ARBA" id="ARBA00022725"/>
    </source>
</evidence>
<keyword evidence="13" id="KW-1185">Reference proteome</keyword>
<dbReference type="Proteomes" id="UP000095300">
    <property type="component" value="Unassembled WGS sequence"/>
</dbReference>
<evidence type="ECO:0000256" key="3">
    <source>
        <dbReference type="ARBA" id="ARBA00022606"/>
    </source>
</evidence>
<dbReference type="EnsemblMetazoa" id="SCAU008251-RA">
    <property type="protein sequence ID" value="SCAU008251-PA"/>
    <property type="gene ID" value="SCAU008251"/>
</dbReference>
<comment type="subunit">
    <text evidence="10">Interacts with Orco. Complexes exist early in the endomembrane system in olfactory sensory neurons (OSNs), coupling these complexes to the conserved ciliary trafficking pathway.</text>
</comment>
<dbReference type="GO" id="GO:0005886">
    <property type="term" value="C:plasma membrane"/>
    <property type="evidence" value="ECO:0007669"/>
    <property type="project" value="UniProtKB-SubCell"/>
</dbReference>
<keyword evidence="9" id="KW-0807">Transducer</keyword>
<evidence type="ECO:0000313" key="12">
    <source>
        <dbReference type="EnsemblMetazoa" id="SCAU008251-PA"/>
    </source>
</evidence>
<keyword evidence="4 11" id="KW-0812">Transmembrane</keyword>
<keyword evidence="5" id="KW-0552">Olfaction</keyword>
<evidence type="ECO:0000256" key="2">
    <source>
        <dbReference type="ARBA" id="ARBA00022475"/>
    </source>
</evidence>
<accession>A0A1I8PI40</accession>
<dbReference type="PANTHER" id="PTHR21137:SF44">
    <property type="entry name" value="ODORANT RECEPTOR 13A-RELATED"/>
    <property type="match status" value="1"/>
</dbReference>
<evidence type="ECO:0000256" key="11">
    <source>
        <dbReference type="SAM" id="Phobius"/>
    </source>
</evidence>
<evidence type="ECO:0000256" key="9">
    <source>
        <dbReference type="ARBA" id="ARBA00023224"/>
    </source>
</evidence>
<evidence type="ECO:0000256" key="7">
    <source>
        <dbReference type="ARBA" id="ARBA00023136"/>
    </source>
</evidence>
<dbReference type="OrthoDB" id="8185860at2759"/>
<dbReference type="InterPro" id="IPR004117">
    <property type="entry name" value="7tm6_olfct_rcpt"/>
</dbReference>
<dbReference type="AlphaFoldDB" id="A0A1I8PI40"/>
<keyword evidence="7 11" id="KW-0472">Membrane</keyword>
<comment type="subcellular location">
    <subcellularLocation>
        <location evidence="1">Cell membrane</location>
        <topology evidence="1">Multi-pass membrane protein</topology>
    </subcellularLocation>
</comment>
<keyword evidence="6 11" id="KW-1133">Transmembrane helix</keyword>
<evidence type="ECO:0000256" key="1">
    <source>
        <dbReference type="ARBA" id="ARBA00004651"/>
    </source>
</evidence>
<dbReference type="PANTHER" id="PTHR21137">
    <property type="entry name" value="ODORANT RECEPTOR"/>
    <property type="match status" value="1"/>
</dbReference>
<protein>
    <submittedName>
        <fullName evidence="12">Uncharacterized protein</fullName>
    </submittedName>
</protein>